<feature type="transmembrane region" description="Helical" evidence="5">
    <location>
        <begin position="20"/>
        <end position="40"/>
    </location>
</feature>
<proteinExistence type="inferred from homology"/>
<dbReference type="AlphaFoldDB" id="A0A1I8I8V1"/>
<reference evidence="7" key="1">
    <citation type="submission" date="2016-11" db="UniProtKB">
        <authorList>
            <consortium name="WormBaseParasite"/>
        </authorList>
    </citation>
    <scope>IDENTIFICATION</scope>
</reference>
<organism evidence="6 7">
    <name type="scientific">Macrostomum lignano</name>
    <dbReference type="NCBI Taxonomy" id="282301"/>
    <lineage>
        <taxon>Eukaryota</taxon>
        <taxon>Metazoa</taxon>
        <taxon>Spiralia</taxon>
        <taxon>Lophotrochozoa</taxon>
        <taxon>Platyhelminthes</taxon>
        <taxon>Rhabditophora</taxon>
        <taxon>Macrostomorpha</taxon>
        <taxon>Macrostomida</taxon>
        <taxon>Macrostomidae</taxon>
        <taxon>Macrostomum</taxon>
    </lineage>
</organism>
<dbReference type="Pfam" id="PF10222">
    <property type="entry name" value="DUF2152"/>
    <property type="match status" value="1"/>
</dbReference>
<sequence>MSFICSRNIRFYKHKLRRMISKKTIFILLCLSILPLYLLYNGNPFAEKEIIIKTKRLDDCLNSISKSQLSLIDSSDALSYYVSYREPNVEFYPYIGNGYFATSNIGNQRLYIRDKLLLQVPVPFDVLFDFSLTGFSSLERVLLDLPNGELHKIGCYKQHSMCVSIHYSAYAHRSIPYLLVQEIKASNPTTNPVNVQLSKKPMPSLPTGSVTGKATMRLSDGTQLEYSLATITVRLGNNRIVILTVAEPNAPEYMPVRPGASATLTLRTVVRYSDPFASIPNEQQLRAFHAKSRLDLQTLLIGLGSGADSASLRAKHYSAWRNVWQRGFSIAKSLAPGALNGESFNCTLYYLMSNRPIEPPTQPAINWTGLVLSDSLHQYDRCYAGNDLFQVPNLWRRPQSASDLIGLVDQWFVTLVKFGCSHLVQAGAIGLSQAALLAIGEFSFSGRHLEFNLHPSQLVRDMTFRNIAYGPSANVNVTVEVDDSNKALLFVSVLGNQKPFYACSAACDESSPIQLGAQRVQLPLRITKPRTALLYITPDIDHIKQLKRAIHVLEVWDAPAHEHHVIALHKHGHPYGGLPVIFWIGLILLFCEENRRMSHRKFSAPRHGSLSFLPKKRSRRHRGKAKSFPKDDKKKPIHLTAFLGFKAGMTHIVRDLDRPGSKANKKEIVEPVTVIETPPLMIVGIVGYIETAKGLRAFKTVFAEHLSEECRRRFYKNWYKSKKKAFTKYSKKWADPAGQKEIDTDLAKMKKYCTVIRVLVHTQMKLLKRRQKKAHLMEIQLNGGTIADKIEWAKSHLEKVFSQDEMIDIIGVTKGHGYKGVTSRWHTTKLPRKTHKGLRKVACIGAWHPSRVAFSVARAGQKGYFHRTEINKKIYRMGQAVHQADGKLVHNASTEFDLTEKSITPLGGFPHYGEVNQDFVMIKGCCIGPKKRVLTLRKSLMTHTKKKAIEQINLKFIDTSSKFGHGRFQTIAEKKTFMGPLKKDAKE</sequence>
<accession>A0A1I8I8V1</accession>
<dbReference type="GO" id="GO:0003723">
    <property type="term" value="F:RNA binding"/>
    <property type="evidence" value="ECO:0007669"/>
    <property type="project" value="TreeGrafter"/>
</dbReference>
<keyword evidence="5" id="KW-1133">Transmembrane helix</keyword>
<dbReference type="PANTHER" id="PTHR11363">
    <property type="entry name" value="60S RIBOSOMAL PROTEIN L3-RELATED"/>
    <property type="match status" value="1"/>
</dbReference>
<dbReference type="WBParaSite" id="maker-uti_cns_0010775-snap-gene-0.4-mRNA-1">
    <property type="protein sequence ID" value="maker-uti_cns_0010775-snap-gene-0.4-mRNA-1"/>
    <property type="gene ID" value="maker-uti_cns_0010775-snap-gene-0.4"/>
</dbReference>
<keyword evidence="3 4" id="KW-0687">Ribonucleoprotein</keyword>
<dbReference type="FunFam" id="2.40.30.10:FF:000079">
    <property type="entry name" value="60S ribosomal protein L3"/>
    <property type="match status" value="1"/>
</dbReference>
<dbReference type="Gene3D" id="4.10.960.10">
    <property type="entry name" value="Ribosomal protein L3, domain 3"/>
    <property type="match status" value="1"/>
</dbReference>
<dbReference type="InterPro" id="IPR019926">
    <property type="entry name" value="Ribosomal_uL3_CS"/>
</dbReference>
<keyword evidence="5" id="KW-0812">Transmembrane</keyword>
<dbReference type="InterPro" id="IPR000597">
    <property type="entry name" value="Ribosomal_uL3"/>
</dbReference>
<dbReference type="GO" id="GO:0022625">
    <property type="term" value="C:cytosolic large ribosomal subunit"/>
    <property type="evidence" value="ECO:0007669"/>
    <property type="project" value="TreeGrafter"/>
</dbReference>
<dbReference type="PANTHER" id="PTHR11363:SF5">
    <property type="entry name" value="LARGE RIBOSOMAL SUBUNIT PROTEIN UL3"/>
    <property type="match status" value="1"/>
</dbReference>
<dbReference type="Gene3D" id="2.40.30.10">
    <property type="entry name" value="Translation factors"/>
    <property type="match status" value="1"/>
</dbReference>
<evidence type="ECO:0000313" key="7">
    <source>
        <dbReference type="WBParaSite" id="maker-uti_cns_0010775-snap-gene-0.4-mRNA-1"/>
    </source>
</evidence>
<dbReference type="Proteomes" id="UP000095280">
    <property type="component" value="Unplaced"/>
</dbReference>
<dbReference type="Gene3D" id="3.30.1430.10">
    <property type="match status" value="1"/>
</dbReference>
<dbReference type="FunFam" id="2.40.30.10:FF:000351">
    <property type="entry name" value="Ribosomal protein L3"/>
    <property type="match status" value="1"/>
</dbReference>
<dbReference type="SUPFAM" id="SSF50447">
    <property type="entry name" value="Translation proteins"/>
    <property type="match status" value="1"/>
</dbReference>
<comment type="similarity">
    <text evidence="1 4">Belongs to the universal ribosomal protein uL3 family.</text>
</comment>
<dbReference type="InterPro" id="IPR045077">
    <property type="entry name" value="L3_arc_euk"/>
</dbReference>
<keyword evidence="5" id="KW-0472">Membrane</keyword>
<evidence type="ECO:0000256" key="3">
    <source>
        <dbReference type="ARBA" id="ARBA00023274"/>
    </source>
</evidence>
<keyword evidence="6" id="KW-1185">Reference proteome</keyword>
<dbReference type="GO" id="GO:0006412">
    <property type="term" value="P:translation"/>
    <property type="evidence" value="ECO:0007669"/>
    <property type="project" value="InterPro"/>
</dbReference>
<dbReference type="FunFam" id="4.10.960.10:FF:000002">
    <property type="entry name" value="60S ribosomal protein L3"/>
    <property type="match status" value="1"/>
</dbReference>
<dbReference type="InterPro" id="IPR009000">
    <property type="entry name" value="Transl_B-barrel_sf"/>
</dbReference>
<name>A0A1I8I8V1_9PLAT</name>
<dbReference type="FunFam" id="3.30.1430.10:FF:000001">
    <property type="entry name" value="60S ribosomal protein L3"/>
    <property type="match status" value="1"/>
</dbReference>
<evidence type="ECO:0000313" key="6">
    <source>
        <dbReference type="Proteomes" id="UP000095280"/>
    </source>
</evidence>
<dbReference type="Pfam" id="PF00297">
    <property type="entry name" value="Ribosomal_L3"/>
    <property type="match status" value="1"/>
</dbReference>
<keyword evidence="2 4" id="KW-0689">Ribosomal protein</keyword>
<dbReference type="PROSITE" id="PS00474">
    <property type="entry name" value="RIBOSOMAL_L3"/>
    <property type="match status" value="1"/>
</dbReference>
<dbReference type="GO" id="GO:0003735">
    <property type="term" value="F:structural constituent of ribosome"/>
    <property type="evidence" value="ECO:0007669"/>
    <property type="project" value="InterPro"/>
</dbReference>
<evidence type="ECO:0000256" key="1">
    <source>
        <dbReference type="ARBA" id="ARBA00006540"/>
    </source>
</evidence>
<dbReference type="InterPro" id="IPR044892">
    <property type="entry name" value="Ribosomal_L3_dom_3_arc_sf"/>
</dbReference>
<evidence type="ECO:0000256" key="2">
    <source>
        <dbReference type="ARBA" id="ARBA00022980"/>
    </source>
</evidence>
<evidence type="ECO:0000256" key="4">
    <source>
        <dbReference type="RuleBase" id="RU003905"/>
    </source>
</evidence>
<evidence type="ECO:0000256" key="5">
    <source>
        <dbReference type="SAM" id="Phobius"/>
    </source>
</evidence>
<dbReference type="InterPro" id="IPR018795">
    <property type="entry name" value="K2013-like"/>
</dbReference>
<protein>
    <submittedName>
        <fullName evidence="7">60S ribosomal protein L3</fullName>
    </submittedName>
</protein>